<reference evidence="1 2" key="1">
    <citation type="submission" date="2022-08" db="EMBL/GenBank/DDBJ databases">
        <title>Whole genome sequencing-based tracing of a 2022 introduction and outbreak of Xanthomonas hortorum pv. pelargonii.</title>
        <authorList>
            <person name="Iruegas-Bocardo F."/>
            <person name="Weisberg A.K."/>
            <person name="Riutta E.R."/>
            <person name="Kilday K."/>
            <person name="Bonkowski J.C."/>
            <person name="Creswell T."/>
            <person name="Daughtrey M.L."/>
            <person name="Rane K."/>
            <person name="Grunwald N.J."/>
            <person name="Chang J.H."/>
            <person name="Putnam M.L."/>
        </authorList>
    </citation>
    <scope>NUCLEOTIDE SEQUENCE [LARGE SCALE GENOMIC DNA]</scope>
    <source>
        <strain evidence="1 2">22-323</strain>
    </source>
</reference>
<dbReference type="RefSeq" id="WP_316697097.1">
    <property type="nucleotide sequence ID" value="NZ_CP103836.1"/>
</dbReference>
<protein>
    <submittedName>
        <fullName evidence="1">Uncharacterized protein</fullName>
    </submittedName>
</protein>
<proteinExistence type="predicted"/>
<name>A0AAU0BDS6_9XANT</name>
<organism evidence="1 2">
    <name type="scientific">Xanthomonas hydrangeae</name>
    <dbReference type="NCBI Taxonomy" id="2775159"/>
    <lineage>
        <taxon>Bacteria</taxon>
        <taxon>Pseudomonadati</taxon>
        <taxon>Pseudomonadota</taxon>
        <taxon>Gammaproteobacteria</taxon>
        <taxon>Lysobacterales</taxon>
        <taxon>Lysobacteraceae</taxon>
        <taxon>Xanthomonas</taxon>
    </lineage>
</organism>
<dbReference type="EMBL" id="CP103836">
    <property type="protein sequence ID" value="WOB50951.1"/>
    <property type="molecule type" value="Genomic_DNA"/>
</dbReference>
<dbReference type="Proteomes" id="UP001302716">
    <property type="component" value="Chromosome"/>
</dbReference>
<accession>A0AAU0BDS6</accession>
<evidence type="ECO:0000313" key="1">
    <source>
        <dbReference type="EMBL" id="WOB50951.1"/>
    </source>
</evidence>
<keyword evidence="2" id="KW-1185">Reference proteome</keyword>
<sequence>MATELYPLTTSKLDEFSRPTNERIMKWRFFNAQKGVETTKQDGSVVSIHGVKYAGSVPLVYWSGFFEPFIMHAASETLRWVSDHCKANGLDPTAYIDEARMLIHGFIRKSYREIARTDQLLRGNGFPDTVTPRDVSGKEQAACDHIDQLAKAYLLSGPAIAVVAKEDILELKPNLWGIGLNLNAAWRRFRGKVGGH</sequence>
<evidence type="ECO:0000313" key="2">
    <source>
        <dbReference type="Proteomes" id="UP001302716"/>
    </source>
</evidence>
<gene>
    <name evidence="1" type="ORF">NYR97_06095</name>
</gene>
<dbReference type="AlphaFoldDB" id="A0AAU0BDS6"/>